<sequence length="103" mass="12111">MDRNVILDKNKQAKVRDEGTEFVDNRARQKGEALLMSFMLLLMIYNYFKGIPSYDLMTVFWAYGAVTNLYKYLAYRRKSDLVTTIFTAIAALCSFMNYFSQTW</sequence>
<organism evidence="2 3">
    <name type="scientific">Faecalispora sporosphaeroides</name>
    <dbReference type="NCBI Taxonomy" id="1549"/>
    <lineage>
        <taxon>Bacteria</taxon>
        <taxon>Bacillati</taxon>
        <taxon>Bacillota</taxon>
        <taxon>Clostridia</taxon>
        <taxon>Eubacteriales</taxon>
        <taxon>Oscillospiraceae</taxon>
        <taxon>Faecalispora</taxon>
    </lineage>
</organism>
<dbReference type="EMBL" id="SVNY01000003">
    <property type="protein sequence ID" value="MBE6833175.1"/>
    <property type="molecule type" value="Genomic_DNA"/>
</dbReference>
<reference evidence="2" key="1">
    <citation type="submission" date="2019-04" db="EMBL/GenBank/DDBJ databases">
        <title>Evolution of Biomass-Degrading Anaerobic Consortia Revealed by Metagenomics.</title>
        <authorList>
            <person name="Peng X."/>
        </authorList>
    </citation>
    <scope>NUCLEOTIDE SEQUENCE</scope>
    <source>
        <strain evidence="2">SIG551</strain>
    </source>
</reference>
<dbReference type="Proteomes" id="UP000754750">
    <property type="component" value="Unassembled WGS sequence"/>
</dbReference>
<proteinExistence type="predicted"/>
<feature type="transmembrane region" description="Helical" evidence="1">
    <location>
        <begin position="81"/>
        <end position="100"/>
    </location>
</feature>
<feature type="transmembrane region" description="Helical" evidence="1">
    <location>
        <begin position="31"/>
        <end position="48"/>
    </location>
</feature>
<dbReference type="RefSeq" id="WP_020074296.1">
    <property type="nucleotide sequence ID" value="NZ_JBKWRC010000009.1"/>
</dbReference>
<evidence type="ECO:0000313" key="3">
    <source>
        <dbReference type="Proteomes" id="UP000754750"/>
    </source>
</evidence>
<name>A0A928Q4Q3_9FIRM</name>
<evidence type="ECO:0000256" key="1">
    <source>
        <dbReference type="SAM" id="Phobius"/>
    </source>
</evidence>
<feature type="transmembrane region" description="Helical" evidence="1">
    <location>
        <begin position="54"/>
        <end position="74"/>
    </location>
</feature>
<keyword evidence="1" id="KW-0472">Membrane</keyword>
<comment type="caution">
    <text evidence="2">The sequence shown here is derived from an EMBL/GenBank/DDBJ whole genome shotgun (WGS) entry which is preliminary data.</text>
</comment>
<evidence type="ECO:0000313" key="2">
    <source>
        <dbReference type="EMBL" id="MBE6833175.1"/>
    </source>
</evidence>
<accession>A0A928Q4Q3</accession>
<keyword evidence="1" id="KW-0812">Transmembrane</keyword>
<protein>
    <submittedName>
        <fullName evidence="2">Uncharacterized protein</fullName>
    </submittedName>
</protein>
<keyword evidence="1" id="KW-1133">Transmembrane helix</keyword>
<dbReference type="Pfam" id="PF20040">
    <property type="entry name" value="DUF6442"/>
    <property type="match status" value="1"/>
</dbReference>
<gene>
    <name evidence="2" type="ORF">E7512_06275</name>
</gene>
<dbReference type="AlphaFoldDB" id="A0A928Q4Q3"/>
<dbReference type="InterPro" id="IPR045620">
    <property type="entry name" value="DUF6442"/>
</dbReference>